<sequence>MSRARRTFPPELLARLHAMQVTAALDLLGLYWKHDPDFKPIKDKATVRVNVALGGGGVELLATGPKWYDTRAEKGGGGAIDLAMHLLRLDFVSAVKRLQAAT</sequence>
<keyword evidence="1" id="KW-0614">Plasmid</keyword>
<protein>
    <submittedName>
        <fullName evidence="1">Uncharacterized protein</fullName>
    </submittedName>
</protein>
<dbReference type="EMBL" id="KP975076">
    <property type="protein sequence ID" value="AKJ19104.1"/>
    <property type="molecule type" value="Genomic_DNA"/>
</dbReference>
<organism evidence="1">
    <name type="scientific">Pseudomonas aeruginosa</name>
    <dbReference type="NCBI Taxonomy" id="287"/>
    <lineage>
        <taxon>Bacteria</taxon>
        <taxon>Pseudomonadati</taxon>
        <taxon>Pseudomonadota</taxon>
        <taxon>Gammaproteobacteria</taxon>
        <taxon>Pseudomonadales</taxon>
        <taxon>Pseudomonadaceae</taxon>
        <taxon>Pseudomonas</taxon>
    </lineage>
</organism>
<evidence type="ECO:0000313" key="1">
    <source>
        <dbReference type="EMBL" id="AKJ19104.1"/>
    </source>
</evidence>
<name>A0A0G3B6I3_PSEAI</name>
<geneLocation type="plasmid" evidence="1">
    <name>pMRVIM0713</name>
</geneLocation>
<dbReference type="PATRIC" id="fig|287.2659.peg.5282"/>
<dbReference type="GeneID" id="39458446"/>
<dbReference type="AlphaFoldDB" id="A0A0G3B6I3"/>
<reference evidence="1" key="1">
    <citation type="submission" date="2015-03" db="EMBL/GenBank/DDBJ databases">
        <title>Allelic Variants of blaVIM Reside on Diverse Mobile Genetic Elements in Gram-negative Clinical Isolates from the USA.</title>
        <authorList>
            <person name="McGann P."/>
            <person name="Snesrud E."/>
            <person name="Ong A.C."/>
            <person name="Clifford R."/>
            <person name="Kwak Y.I."/>
            <person name="Steele E.D."/>
            <person name="Rabinowitz R."/>
            <person name="Waterman P.E."/>
            <person name="Lesho E."/>
        </authorList>
    </citation>
    <scope>NUCLEOTIDE SEQUENCE</scope>
    <source>
        <strain evidence="1">MRSN17623</strain>
        <plasmid evidence="1">pMRVIM0713</plasmid>
    </source>
</reference>
<accession>A0A0G3B6I3</accession>
<proteinExistence type="predicted"/>
<dbReference type="RefSeq" id="WP_072206022.1">
    <property type="nucleotide sequence ID" value="NC_009739.1"/>
</dbReference>